<dbReference type="PANTHER" id="PTHR45024">
    <property type="entry name" value="DEHYDROGENASES, SHORT CHAIN"/>
    <property type="match status" value="1"/>
</dbReference>
<evidence type="ECO:0000259" key="4">
    <source>
        <dbReference type="SMART" id="SM00822"/>
    </source>
</evidence>
<protein>
    <recommendedName>
        <fullName evidence="4">Ketoreductase domain-containing protein</fullName>
    </recommendedName>
</protein>
<organism evidence="5">
    <name type="scientific">Nocardia globerula</name>
    <dbReference type="NCBI Taxonomy" id="1818"/>
    <lineage>
        <taxon>Bacteria</taxon>
        <taxon>Bacillati</taxon>
        <taxon>Actinomycetota</taxon>
        <taxon>Actinomycetes</taxon>
        <taxon>Mycobacteriales</taxon>
        <taxon>Nocardiaceae</taxon>
        <taxon>Nocardia</taxon>
    </lineage>
</organism>
<keyword evidence="2" id="KW-0560">Oxidoreductase</keyword>
<sequence>MPNSVDTSLTGRTAVVTGAGAGLGRTEALALASRGASVVVNDIGSAADDVVREIEALGSRAIAVTGDVSDWSLGDRLVEAAVDTFGSLDIVVNNAGITRDAMLFNMTEKQWDDVIAIHLKGHAALSRSAAVHWRAAGKAAGGPVYGRVINTASEAFLLGGAGQANYAAAKAGIVALTLSTSRGLAKYGVTANAICPRARTEMTAGVFADGEPDTGLDIMAPERVATFVSFLATPAAQTINGQVFVVYGDMVALMAPPTVQQKFVAADGVFTVEEFADQLVPYVAELPAGQTYSASSIIELDTTGT</sequence>
<dbReference type="PANTHER" id="PTHR45024:SF2">
    <property type="entry name" value="SCP2 DOMAIN-CONTAINING PROTEIN"/>
    <property type="match status" value="1"/>
</dbReference>
<dbReference type="Gene3D" id="3.40.50.720">
    <property type="entry name" value="NAD(P)-binding Rossmann-like Domain"/>
    <property type="match status" value="1"/>
</dbReference>
<dbReference type="InterPro" id="IPR051687">
    <property type="entry name" value="Peroxisomal_Beta-Oxidation"/>
</dbReference>
<dbReference type="InterPro" id="IPR002347">
    <property type="entry name" value="SDR_fam"/>
</dbReference>
<dbReference type="NCBIfam" id="NF005862">
    <property type="entry name" value="PRK07792.1"/>
    <property type="match status" value="1"/>
</dbReference>
<dbReference type="PROSITE" id="PS00061">
    <property type="entry name" value="ADH_SHORT"/>
    <property type="match status" value="1"/>
</dbReference>
<name>A0A652YPW7_NOCGL</name>
<evidence type="ECO:0000313" key="5">
    <source>
        <dbReference type="EMBL" id="TYQ04107.1"/>
    </source>
</evidence>
<evidence type="ECO:0000256" key="1">
    <source>
        <dbReference type="ARBA" id="ARBA00006484"/>
    </source>
</evidence>
<dbReference type="InterPro" id="IPR036291">
    <property type="entry name" value="NAD(P)-bd_dom_sf"/>
</dbReference>
<dbReference type="SUPFAM" id="SSF51735">
    <property type="entry name" value="NAD(P)-binding Rossmann-fold domains"/>
    <property type="match status" value="1"/>
</dbReference>
<dbReference type="Pfam" id="PF00106">
    <property type="entry name" value="adh_short"/>
    <property type="match status" value="1"/>
</dbReference>
<dbReference type="SMART" id="SM00822">
    <property type="entry name" value="PKS_KR"/>
    <property type="match status" value="1"/>
</dbReference>
<reference evidence="5" key="1">
    <citation type="submission" date="2019-07" db="EMBL/GenBank/DDBJ databases">
        <title>Genomic Encyclopedia of Type Strains, Phase IV (KMG-IV): sequencing the most valuable type-strain genomes for metagenomic binning, comparative biology and taxonomic classification.</title>
        <authorList>
            <person name="Goeker M."/>
        </authorList>
    </citation>
    <scope>NUCLEOTIDE SEQUENCE</scope>
    <source>
        <strain evidence="5">DSM 44596</strain>
    </source>
</reference>
<dbReference type="PRINTS" id="PR00080">
    <property type="entry name" value="SDRFAMILY"/>
</dbReference>
<evidence type="ECO:0000256" key="2">
    <source>
        <dbReference type="ARBA" id="ARBA00023002"/>
    </source>
</evidence>
<dbReference type="InterPro" id="IPR057326">
    <property type="entry name" value="KR_dom"/>
</dbReference>
<comment type="similarity">
    <text evidence="1 3">Belongs to the short-chain dehydrogenases/reductases (SDR) family.</text>
</comment>
<dbReference type="GO" id="GO:0016491">
    <property type="term" value="F:oxidoreductase activity"/>
    <property type="evidence" value="ECO:0007669"/>
    <property type="project" value="UniProtKB-KW"/>
</dbReference>
<feature type="domain" description="Ketoreductase" evidence="4">
    <location>
        <begin position="12"/>
        <end position="197"/>
    </location>
</feature>
<dbReference type="InterPro" id="IPR020904">
    <property type="entry name" value="Sc_DH/Rdtase_CS"/>
</dbReference>
<proteinExistence type="inferred from homology"/>
<accession>A0A652YPW7</accession>
<dbReference type="AlphaFoldDB" id="A0A652YPW7"/>
<dbReference type="EMBL" id="VNIQ01000004">
    <property type="protein sequence ID" value="TYQ04107.1"/>
    <property type="molecule type" value="Genomic_DNA"/>
</dbReference>
<gene>
    <name evidence="5" type="ORF">FNL38_104483</name>
</gene>
<dbReference type="PRINTS" id="PR00081">
    <property type="entry name" value="GDHRDH"/>
</dbReference>
<evidence type="ECO:0000256" key="3">
    <source>
        <dbReference type="RuleBase" id="RU000363"/>
    </source>
</evidence>
<comment type="caution">
    <text evidence="5">The sequence shown here is derived from an EMBL/GenBank/DDBJ whole genome shotgun (WGS) entry which is preliminary data.</text>
</comment>